<proteinExistence type="predicted"/>
<feature type="non-terminal residue" evidence="2">
    <location>
        <position position="64"/>
    </location>
</feature>
<accession>A0A8T1ACM6</accession>
<sequence>MKFVTAFAVATAVAVSSADAERLKTGVCYAPWHHQNVNWDVLQNDMRQVAQYFSSIRTYEASLA</sequence>
<dbReference type="EMBL" id="RCMI01002475">
    <property type="protein sequence ID" value="KAG2876353.1"/>
    <property type="molecule type" value="Genomic_DNA"/>
</dbReference>
<name>A0A8T1ACM6_9STRA</name>
<dbReference type="AlphaFoldDB" id="A0A8T1ACM6"/>
<reference evidence="2" key="1">
    <citation type="submission" date="2018-10" db="EMBL/GenBank/DDBJ databases">
        <title>Effector identification in a new, highly contiguous assembly of the strawberry crown rot pathogen Phytophthora cactorum.</title>
        <authorList>
            <person name="Armitage A.D."/>
            <person name="Nellist C.F."/>
            <person name="Bates H."/>
            <person name="Vickerstaff R.J."/>
            <person name="Harrison R.J."/>
        </authorList>
    </citation>
    <scope>NUCLEOTIDE SEQUENCE</scope>
    <source>
        <strain evidence="2">4032</strain>
    </source>
</reference>
<dbReference type="VEuPathDB" id="FungiDB:PC110_g17453"/>
<feature type="chain" id="PRO_5035773851" evidence="1">
    <location>
        <begin position="21"/>
        <end position="64"/>
    </location>
</feature>
<comment type="caution">
    <text evidence="2">The sequence shown here is derived from an EMBL/GenBank/DDBJ whole genome shotgun (WGS) entry which is preliminary data.</text>
</comment>
<keyword evidence="1" id="KW-0732">Signal</keyword>
<evidence type="ECO:0000256" key="1">
    <source>
        <dbReference type="SAM" id="SignalP"/>
    </source>
</evidence>
<evidence type="ECO:0000313" key="2">
    <source>
        <dbReference type="EMBL" id="KAG2876353.1"/>
    </source>
</evidence>
<protein>
    <submittedName>
        <fullName evidence="2">Uncharacterized protein</fullName>
    </submittedName>
</protein>
<organism evidence="2 3">
    <name type="scientific">Phytophthora cactorum</name>
    <dbReference type="NCBI Taxonomy" id="29920"/>
    <lineage>
        <taxon>Eukaryota</taxon>
        <taxon>Sar</taxon>
        <taxon>Stramenopiles</taxon>
        <taxon>Oomycota</taxon>
        <taxon>Peronosporomycetes</taxon>
        <taxon>Peronosporales</taxon>
        <taxon>Peronosporaceae</taxon>
        <taxon>Phytophthora</taxon>
    </lineage>
</organism>
<feature type="signal peptide" evidence="1">
    <location>
        <begin position="1"/>
        <end position="20"/>
    </location>
</feature>
<gene>
    <name evidence="2" type="ORF">PC115_g23658</name>
</gene>
<dbReference type="Proteomes" id="UP000774804">
    <property type="component" value="Unassembled WGS sequence"/>
</dbReference>
<evidence type="ECO:0000313" key="3">
    <source>
        <dbReference type="Proteomes" id="UP000774804"/>
    </source>
</evidence>